<reference evidence="2 3" key="1">
    <citation type="submission" date="2013-08" db="EMBL/GenBank/DDBJ databases">
        <title>Intrasporangium oryzae NRRL B-24470.</title>
        <authorList>
            <person name="Liu H."/>
            <person name="Wang G."/>
        </authorList>
    </citation>
    <scope>NUCLEOTIDE SEQUENCE [LARGE SCALE GENOMIC DNA]</scope>
    <source>
        <strain evidence="2 3">NRRL B-24470</strain>
    </source>
</reference>
<evidence type="ECO:0000313" key="2">
    <source>
        <dbReference type="EMBL" id="EWS99641.1"/>
    </source>
</evidence>
<evidence type="ECO:0000313" key="3">
    <source>
        <dbReference type="Proteomes" id="UP000019489"/>
    </source>
</evidence>
<protein>
    <submittedName>
        <fullName evidence="2">Uncharacterized protein</fullName>
    </submittedName>
</protein>
<dbReference type="AlphaFoldDB" id="W9G2X9"/>
<gene>
    <name evidence="2" type="ORF">N865_21700</name>
</gene>
<accession>W9G2X9</accession>
<sequence>MRVQLVTSTFDQAARDGCFTRTLHRLLRDGIPSLSHDYLQADDQVIGRIAGVCKTQDPPRTLAIQGDGNSRTPGFSLDTT</sequence>
<keyword evidence="3" id="KW-1185">Reference proteome</keyword>
<proteinExistence type="predicted"/>
<organism evidence="2 3">
    <name type="scientific">Intrasporangium oryzae NRRL B-24470</name>
    <dbReference type="NCBI Taxonomy" id="1386089"/>
    <lineage>
        <taxon>Bacteria</taxon>
        <taxon>Bacillati</taxon>
        <taxon>Actinomycetota</taxon>
        <taxon>Actinomycetes</taxon>
        <taxon>Micrococcales</taxon>
        <taxon>Intrasporangiaceae</taxon>
        <taxon>Intrasporangium</taxon>
    </lineage>
</organism>
<evidence type="ECO:0000256" key="1">
    <source>
        <dbReference type="SAM" id="MobiDB-lite"/>
    </source>
</evidence>
<feature type="compositionally biased region" description="Polar residues" evidence="1">
    <location>
        <begin position="67"/>
        <end position="80"/>
    </location>
</feature>
<dbReference type="EMBL" id="AWSA01000084">
    <property type="protein sequence ID" value="EWS99641.1"/>
    <property type="molecule type" value="Genomic_DNA"/>
</dbReference>
<dbReference type="RefSeq" id="WP_034810185.1">
    <property type="nucleotide sequence ID" value="NZ_AWSA01000084.1"/>
</dbReference>
<dbReference type="Proteomes" id="UP000019489">
    <property type="component" value="Unassembled WGS sequence"/>
</dbReference>
<comment type="caution">
    <text evidence="2">The sequence shown here is derived from an EMBL/GenBank/DDBJ whole genome shotgun (WGS) entry which is preliminary data.</text>
</comment>
<name>W9G2X9_9MICO</name>
<feature type="region of interest" description="Disordered" evidence="1">
    <location>
        <begin position="60"/>
        <end position="80"/>
    </location>
</feature>